<dbReference type="AlphaFoldDB" id="A0AAE0CFP9"/>
<reference evidence="2 3" key="1">
    <citation type="journal article" date="2015" name="Genome Biol. Evol.">
        <title>Comparative Genomics of a Bacterivorous Green Alga Reveals Evolutionary Causalities and Consequences of Phago-Mixotrophic Mode of Nutrition.</title>
        <authorList>
            <person name="Burns J.A."/>
            <person name="Paasch A."/>
            <person name="Narechania A."/>
            <person name="Kim E."/>
        </authorList>
    </citation>
    <scope>NUCLEOTIDE SEQUENCE [LARGE SCALE GENOMIC DNA]</scope>
    <source>
        <strain evidence="2">PLY_AMNH</strain>
    </source>
</reference>
<evidence type="ECO:0000313" key="3">
    <source>
        <dbReference type="Proteomes" id="UP001190700"/>
    </source>
</evidence>
<evidence type="ECO:0000313" key="2">
    <source>
        <dbReference type="EMBL" id="KAK3254236.1"/>
    </source>
</evidence>
<sequence>MKKAKELPVGSRGAYASISVHGPKFKKLEQLSPAELAETMKLEVVAQDKSMDIALLPSKRRPESKQLLKSQYPAPELVDKMLTELVKKFADREKVDEDCITLIASLLFVPVS</sequence>
<proteinExistence type="predicted"/>
<accession>A0AAE0CFP9</accession>
<dbReference type="EMBL" id="LGRX02029481">
    <property type="protein sequence ID" value="KAK3246780.1"/>
    <property type="molecule type" value="Genomic_DNA"/>
</dbReference>
<organism evidence="2 3">
    <name type="scientific">Cymbomonas tetramitiformis</name>
    <dbReference type="NCBI Taxonomy" id="36881"/>
    <lineage>
        <taxon>Eukaryota</taxon>
        <taxon>Viridiplantae</taxon>
        <taxon>Chlorophyta</taxon>
        <taxon>Pyramimonadophyceae</taxon>
        <taxon>Pyramimonadales</taxon>
        <taxon>Pyramimonadaceae</taxon>
        <taxon>Cymbomonas</taxon>
    </lineage>
</organism>
<name>A0AAE0CFP9_9CHLO</name>
<gene>
    <name evidence="2" type="ORF">CYMTET_36546</name>
    <name evidence="1" type="ORF">CYMTET_43697</name>
</gene>
<keyword evidence="3" id="KW-1185">Reference proteome</keyword>
<evidence type="ECO:0000313" key="1">
    <source>
        <dbReference type="EMBL" id="KAK3246780.1"/>
    </source>
</evidence>
<protein>
    <submittedName>
        <fullName evidence="2">Uncharacterized protein</fullName>
    </submittedName>
</protein>
<comment type="caution">
    <text evidence="2">The sequence shown here is derived from an EMBL/GenBank/DDBJ whole genome shotgun (WGS) entry which is preliminary data.</text>
</comment>
<dbReference type="EMBL" id="LGRX02023868">
    <property type="protein sequence ID" value="KAK3254236.1"/>
    <property type="molecule type" value="Genomic_DNA"/>
</dbReference>
<dbReference type="Proteomes" id="UP001190700">
    <property type="component" value="Unassembled WGS sequence"/>
</dbReference>
<reference evidence="2" key="2">
    <citation type="submission" date="2023-06" db="EMBL/GenBank/DDBJ databases">
        <title>Long-read-based genome assembly of the green algal bacterivore Cymbomonas tetramitiformis.</title>
        <authorList>
            <person name="Gyaltshen Y."/>
            <person name="Rozenberg A."/>
            <person name="Paasch A."/>
            <person name="Burns J.A."/>
            <person name="Warring S."/>
            <person name="Larson R."/>
            <person name="Maurer-Alcala X."/>
            <person name="Dacks J."/>
            <person name="Kim E."/>
        </authorList>
    </citation>
    <scope>NUCLEOTIDE SEQUENCE</scope>
    <source>
        <strain evidence="2">PLY_AMNH</strain>
    </source>
</reference>